<dbReference type="OMA" id="NTHYTAG"/>
<feature type="compositionally biased region" description="Low complexity" evidence="4">
    <location>
        <begin position="77"/>
        <end position="89"/>
    </location>
</feature>
<feature type="compositionally biased region" description="Gly residues" evidence="4">
    <location>
        <begin position="114"/>
        <end position="140"/>
    </location>
</feature>
<dbReference type="KEGG" id="mis:MICPUN_61738"/>
<dbReference type="GO" id="GO:0070971">
    <property type="term" value="C:endoplasmic reticulum exit site"/>
    <property type="evidence" value="ECO:0007669"/>
    <property type="project" value="TreeGrafter"/>
</dbReference>
<feature type="compositionally biased region" description="Low complexity" evidence="4">
    <location>
        <begin position="228"/>
        <end position="239"/>
    </location>
</feature>
<organism evidence="5 6">
    <name type="scientific">Micromonas commoda (strain RCC299 / NOUM17 / CCMP2709)</name>
    <name type="common">Picoplanktonic green alga</name>
    <dbReference type="NCBI Taxonomy" id="296587"/>
    <lineage>
        <taxon>Eukaryota</taxon>
        <taxon>Viridiplantae</taxon>
        <taxon>Chlorophyta</taxon>
        <taxon>Mamiellophyceae</taxon>
        <taxon>Mamiellales</taxon>
        <taxon>Mamiellaceae</taxon>
        <taxon>Micromonas</taxon>
    </lineage>
</organism>
<evidence type="ECO:0000256" key="3">
    <source>
        <dbReference type="ARBA" id="ARBA00022737"/>
    </source>
</evidence>
<evidence type="ECO:0000313" key="5">
    <source>
        <dbReference type="EMBL" id="ACO69922.1"/>
    </source>
</evidence>
<dbReference type="PANTHER" id="PTHR13923">
    <property type="entry name" value="SEC31-RELATED PROTEIN"/>
    <property type="match status" value="1"/>
</dbReference>
<dbReference type="Gene3D" id="1.20.940.10">
    <property type="entry name" value="Functional domain of the splicing factor Prp18"/>
    <property type="match status" value="1"/>
</dbReference>
<dbReference type="OrthoDB" id="498138at2759"/>
<keyword evidence="2" id="KW-0853">WD repeat</keyword>
<dbReference type="InParanoid" id="C1FI33"/>
<dbReference type="PANTHER" id="PTHR13923:SF11">
    <property type="entry name" value="SECRETORY 31, ISOFORM D"/>
    <property type="match status" value="1"/>
</dbReference>
<dbReference type="GO" id="GO:0030127">
    <property type="term" value="C:COPII vesicle coat"/>
    <property type="evidence" value="ECO:0007669"/>
    <property type="project" value="TreeGrafter"/>
</dbReference>
<keyword evidence="6" id="KW-1185">Reference proteome</keyword>
<name>C1FI33_MICCC</name>
<dbReference type="RefSeq" id="XP_002508664.1">
    <property type="nucleotide sequence ID" value="XM_002508618.1"/>
</dbReference>
<dbReference type="GO" id="GO:0007029">
    <property type="term" value="P:endoplasmic reticulum organization"/>
    <property type="evidence" value="ECO:0007669"/>
    <property type="project" value="TreeGrafter"/>
</dbReference>
<feature type="region of interest" description="Disordered" evidence="4">
    <location>
        <begin position="1"/>
        <end position="257"/>
    </location>
</feature>
<protein>
    <submittedName>
        <fullName evidence="5">Uncharacterized protein</fullName>
    </submittedName>
</protein>
<dbReference type="GO" id="GO:0090110">
    <property type="term" value="P:COPII-coated vesicle cargo loading"/>
    <property type="evidence" value="ECO:0007669"/>
    <property type="project" value="TreeGrafter"/>
</dbReference>
<dbReference type="GO" id="GO:0005198">
    <property type="term" value="F:structural molecule activity"/>
    <property type="evidence" value="ECO:0007669"/>
    <property type="project" value="TreeGrafter"/>
</dbReference>
<evidence type="ECO:0000256" key="2">
    <source>
        <dbReference type="ARBA" id="ARBA00022574"/>
    </source>
</evidence>
<dbReference type="Proteomes" id="UP000002009">
    <property type="component" value="Chromosome 10"/>
</dbReference>
<feature type="compositionally biased region" description="Polar residues" evidence="4">
    <location>
        <begin position="181"/>
        <end position="190"/>
    </location>
</feature>
<dbReference type="EMBL" id="CP001576">
    <property type="protein sequence ID" value="ACO69922.1"/>
    <property type="molecule type" value="Genomic_DNA"/>
</dbReference>
<accession>C1FI33</accession>
<keyword evidence="3" id="KW-0677">Repeat</keyword>
<keyword evidence="1" id="KW-0813">Transport</keyword>
<dbReference type="STRING" id="296587.C1FI33"/>
<dbReference type="AlphaFoldDB" id="C1FI33"/>
<sequence length="408" mass="41910">MWNQKPLSSPGGSPKLGGQQQRSNPFASSRPLAGTAAAATATAPSPAGGHHRPGHQPPPQHPGANATTPATGPPPTAAYTPHVPAAGATAPPPTASPQRAFYPTPPEMHPQAGIGTGGVQMTGHETGGYGAMGPMAGGGVPQPSQQQARSYHQHHDRPHQHQHQQSQQQPTAYVPAPYPHSNATGVQSAPSPGLFVPRTADASLGPPPGPNASSLVPPANMPPPFVPPTFGGTTPVSSGRSSPAGVAPPDGRSVGVGVVGTAGPPISLRGREKYCSGGAWVGPAPEWPKPPPDATIANADVSRVRPRHAPVVTTLREKFESLYAHASGARKKELDGISTKIGGMFVFLNEGTGETHISDNVADSLAALCAAMRAGDAATVNAHLLHVSTHHWEEAAYWFPSLKRLVKL</sequence>
<dbReference type="eggNOG" id="KOG0307">
    <property type="taxonomic scope" value="Eukaryota"/>
</dbReference>
<evidence type="ECO:0000256" key="1">
    <source>
        <dbReference type="ARBA" id="ARBA00022448"/>
    </source>
</evidence>
<feature type="compositionally biased region" description="Basic residues" evidence="4">
    <location>
        <begin position="151"/>
        <end position="162"/>
    </location>
</feature>
<dbReference type="InterPro" id="IPR040251">
    <property type="entry name" value="SEC31-like"/>
</dbReference>
<feature type="compositionally biased region" description="Low complexity" evidence="4">
    <location>
        <begin position="248"/>
        <end position="257"/>
    </location>
</feature>
<evidence type="ECO:0000256" key="4">
    <source>
        <dbReference type="SAM" id="MobiDB-lite"/>
    </source>
</evidence>
<dbReference type="GeneID" id="8246675"/>
<feature type="compositionally biased region" description="Low complexity" evidence="4">
    <location>
        <begin position="1"/>
        <end position="48"/>
    </location>
</feature>
<reference evidence="5 6" key="1">
    <citation type="journal article" date="2009" name="Science">
        <title>Green evolution and dynamic adaptations revealed by genomes of the marine picoeukaryotes Micromonas.</title>
        <authorList>
            <person name="Worden A.Z."/>
            <person name="Lee J.H."/>
            <person name="Mock T."/>
            <person name="Rouze P."/>
            <person name="Simmons M.P."/>
            <person name="Aerts A.L."/>
            <person name="Allen A.E."/>
            <person name="Cuvelier M.L."/>
            <person name="Derelle E."/>
            <person name="Everett M.V."/>
            <person name="Foulon E."/>
            <person name="Grimwood J."/>
            <person name="Gundlach H."/>
            <person name="Henrissat B."/>
            <person name="Napoli C."/>
            <person name="McDonald S.M."/>
            <person name="Parker M.S."/>
            <person name="Rombauts S."/>
            <person name="Salamov A."/>
            <person name="Von Dassow P."/>
            <person name="Badger J.H."/>
            <person name="Coutinho P.M."/>
            <person name="Demir E."/>
            <person name="Dubchak I."/>
            <person name="Gentemann C."/>
            <person name="Eikrem W."/>
            <person name="Gready J.E."/>
            <person name="John U."/>
            <person name="Lanier W."/>
            <person name="Lindquist E.A."/>
            <person name="Lucas S."/>
            <person name="Mayer K.F."/>
            <person name="Moreau H."/>
            <person name="Not F."/>
            <person name="Otillar R."/>
            <person name="Panaud O."/>
            <person name="Pangilinan J."/>
            <person name="Paulsen I."/>
            <person name="Piegu B."/>
            <person name="Poliakov A."/>
            <person name="Robbens S."/>
            <person name="Schmutz J."/>
            <person name="Toulza E."/>
            <person name="Wyss T."/>
            <person name="Zelensky A."/>
            <person name="Zhou K."/>
            <person name="Armbrust E.V."/>
            <person name="Bhattacharya D."/>
            <person name="Goodenough U.W."/>
            <person name="Van de Peer Y."/>
            <person name="Grigoriev I.V."/>
        </authorList>
    </citation>
    <scope>NUCLEOTIDE SEQUENCE [LARGE SCALE GENOMIC DNA]</scope>
    <source>
        <strain evidence="6">RCC299 / NOUM17</strain>
    </source>
</reference>
<evidence type="ECO:0000313" key="6">
    <source>
        <dbReference type="Proteomes" id="UP000002009"/>
    </source>
</evidence>
<proteinExistence type="predicted"/>
<gene>
    <name evidence="5" type="ORF">MICPUN_61738</name>
</gene>